<name>A0A4Y9SD38_9BURK</name>
<sequence>MDRQAYTDWPRLAGKLLIGAAAALAPGPASAAPPPLRVLVDTGTEMPMAGFDDGRLVAGFHKDLGTALASRLGREAEFVLLPRKRIAMALDAGQADLICLYLPAWLPGDFGWSHGFFPVSEIVVTDSSVRPPHGLAELKGHPIATILGYRYPELDAAMGADFKRDDGHSSSGNLRKIGAGRLHHAITQQSTLDYYLKVGEKLSLHPPLVVKNYKAQCALSPRGQVNVGQLNKAIDQIVKDGSVARILNAYSNGLK</sequence>
<reference evidence="2 3" key="1">
    <citation type="submission" date="2019-03" db="EMBL/GenBank/DDBJ databases">
        <title>Draft Genome Sequence of Duganella callidus sp. nov., a Novel Duganella Species Isolated from Cultivated Soil.</title>
        <authorList>
            <person name="Raths R."/>
            <person name="Peta V."/>
            <person name="Bucking H."/>
        </authorList>
    </citation>
    <scope>NUCLEOTIDE SEQUENCE [LARGE SCALE GENOMIC DNA]</scope>
    <source>
        <strain evidence="2 3">DN04</strain>
    </source>
</reference>
<feature type="signal peptide" evidence="1">
    <location>
        <begin position="1"/>
        <end position="31"/>
    </location>
</feature>
<dbReference type="AlphaFoldDB" id="A0A4Y9SD38"/>
<protein>
    <submittedName>
        <fullName evidence="2">Transporter substrate-binding domain-containing protein</fullName>
    </submittedName>
</protein>
<dbReference type="PANTHER" id="PTHR35936:SF6">
    <property type="entry name" value="AMINO ACID ABC TRANSPORTER SUBSTRATE-BINDING PAAT FAMILY PROTEIN"/>
    <property type="match status" value="1"/>
</dbReference>
<keyword evidence="1" id="KW-0732">Signal</keyword>
<gene>
    <name evidence="2" type="ORF">E4L98_18300</name>
</gene>
<dbReference type="Proteomes" id="UP000297729">
    <property type="component" value="Unassembled WGS sequence"/>
</dbReference>
<dbReference type="RefSeq" id="WP_135202986.1">
    <property type="nucleotide sequence ID" value="NZ_SPVG01000183.1"/>
</dbReference>
<dbReference type="Gene3D" id="3.40.190.10">
    <property type="entry name" value="Periplasmic binding protein-like II"/>
    <property type="match status" value="2"/>
</dbReference>
<evidence type="ECO:0000256" key="1">
    <source>
        <dbReference type="SAM" id="SignalP"/>
    </source>
</evidence>
<dbReference type="EMBL" id="SPVG01000183">
    <property type="protein sequence ID" value="TFW18407.1"/>
    <property type="molecule type" value="Genomic_DNA"/>
</dbReference>
<proteinExistence type="predicted"/>
<evidence type="ECO:0000313" key="2">
    <source>
        <dbReference type="EMBL" id="TFW18407.1"/>
    </source>
</evidence>
<dbReference type="SUPFAM" id="SSF53850">
    <property type="entry name" value="Periplasmic binding protein-like II"/>
    <property type="match status" value="1"/>
</dbReference>
<dbReference type="OrthoDB" id="8885114at2"/>
<feature type="chain" id="PRO_5021203339" evidence="1">
    <location>
        <begin position="32"/>
        <end position="255"/>
    </location>
</feature>
<comment type="caution">
    <text evidence="2">The sequence shown here is derived from an EMBL/GenBank/DDBJ whole genome shotgun (WGS) entry which is preliminary data.</text>
</comment>
<evidence type="ECO:0000313" key="3">
    <source>
        <dbReference type="Proteomes" id="UP000297729"/>
    </source>
</evidence>
<keyword evidence="3" id="KW-1185">Reference proteome</keyword>
<organism evidence="2 3">
    <name type="scientific">Duganella callida</name>
    <dbReference type="NCBI Taxonomy" id="2561932"/>
    <lineage>
        <taxon>Bacteria</taxon>
        <taxon>Pseudomonadati</taxon>
        <taxon>Pseudomonadota</taxon>
        <taxon>Betaproteobacteria</taxon>
        <taxon>Burkholderiales</taxon>
        <taxon>Oxalobacteraceae</taxon>
        <taxon>Telluria group</taxon>
        <taxon>Duganella</taxon>
    </lineage>
</organism>
<accession>A0A4Y9SD38</accession>
<dbReference type="PANTHER" id="PTHR35936">
    <property type="entry name" value="MEMBRANE-BOUND LYTIC MUREIN TRANSGLYCOSYLASE F"/>
    <property type="match status" value="1"/>
</dbReference>